<sequence length="156" mass="17773">MSSNYFITGSESAIKKPGPSAQNVEHYLDAVNFQRSKFVFSPLVDEIHAEDKVDEIEDIDPNSETSVAGTSKSYIGKRVRPNADNIVVVLAKRLKERDTNFLSQQEKRHNDVDFFFKRVAEIIKTFPEISIIEAKVKVLMIISKLVEDEPQIFDQL</sequence>
<accession>A0AAV0XB20</accession>
<dbReference type="Proteomes" id="UP001160148">
    <property type="component" value="Unassembled WGS sequence"/>
</dbReference>
<reference evidence="1 2" key="1">
    <citation type="submission" date="2023-01" db="EMBL/GenBank/DDBJ databases">
        <authorList>
            <person name="Whitehead M."/>
        </authorList>
    </citation>
    <scope>NUCLEOTIDE SEQUENCE [LARGE SCALE GENOMIC DNA]</scope>
</reference>
<evidence type="ECO:0008006" key="3">
    <source>
        <dbReference type="Google" id="ProtNLM"/>
    </source>
</evidence>
<dbReference type="AlphaFoldDB" id="A0AAV0XB20"/>
<evidence type="ECO:0000313" key="2">
    <source>
        <dbReference type="Proteomes" id="UP001160148"/>
    </source>
</evidence>
<protein>
    <recommendedName>
        <fullName evidence="3">BESS domain-containing protein</fullName>
    </recommendedName>
</protein>
<name>A0AAV0XB20_9HEMI</name>
<dbReference type="EMBL" id="CARXXK010000004">
    <property type="protein sequence ID" value="CAI6365624.1"/>
    <property type="molecule type" value="Genomic_DNA"/>
</dbReference>
<comment type="caution">
    <text evidence="1">The sequence shown here is derived from an EMBL/GenBank/DDBJ whole genome shotgun (WGS) entry which is preliminary data.</text>
</comment>
<organism evidence="1 2">
    <name type="scientific">Macrosiphum euphorbiae</name>
    <name type="common">potato aphid</name>
    <dbReference type="NCBI Taxonomy" id="13131"/>
    <lineage>
        <taxon>Eukaryota</taxon>
        <taxon>Metazoa</taxon>
        <taxon>Ecdysozoa</taxon>
        <taxon>Arthropoda</taxon>
        <taxon>Hexapoda</taxon>
        <taxon>Insecta</taxon>
        <taxon>Pterygota</taxon>
        <taxon>Neoptera</taxon>
        <taxon>Paraneoptera</taxon>
        <taxon>Hemiptera</taxon>
        <taxon>Sternorrhyncha</taxon>
        <taxon>Aphidomorpha</taxon>
        <taxon>Aphidoidea</taxon>
        <taxon>Aphididae</taxon>
        <taxon>Macrosiphini</taxon>
        <taxon>Macrosiphum</taxon>
    </lineage>
</organism>
<evidence type="ECO:0000313" key="1">
    <source>
        <dbReference type="EMBL" id="CAI6365624.1"/>
    </source>
</evidence>
<proteinExistence type="predicted"/>
<keyword evidence="2" id="KW-1185">Reference proteome</keyword>
<gene>
    <name evidence="1" type="ORF">MEUPH1_LOCUS20317</name>
</gene>